<keyword evidence="3" id="KW-0732">Signal</keyword>
<evidence type="ECO:0000256" key="2">
    <source>
        <dbReference type="ARBA" id="ARBA00023008"/>
    </source>
</evidence>
<dbReference type="Proteomes" id="UP001177023">
    <property type="component" value="Unassembled WGS sequence"/>
</dbReference>
<keyword evidence="2" id="KW-0186">Copper</keyword>
<dbReference type="Pfam" id="PF00264">
    <property type="entry name" value="Tyrosinase"/>
    <property type="match status" value="1"/>
</dbReference>
<dbReference type="PROSITE" id="PS00497">
    <property type="entry name" value="TYROSINASE_1"/>
    <property type="match status" value="1"/>
</dbReference>
<keyword evidence="6" id="KW-1185">Reference proteome</keyword>
<accession>A0AA36G6L3</accession>
<evidence type="ECO:0000313" key="6">
    <source>
        <dbReference type="Proteomes" id="UP001177023"/>
    </source>
</evidence>
<comment type="caution">
    <text evidence="5">The sequence shown here is derived from an EMBL/GenBank/DDBJ whole genome shotgun (WGS) entry which is preliminary data.</text>
</comment>
<keyword evidence="1" id="KW-0479">Metal-binding</keyword>
<dbReference type="SUPFAM" id="SSF48056">
    <property type="entry name" value="Di-copper centre-containing domain"/>
    <property type="match status" value="1"/>
</dbReference>
<dbReference type="Gene3D" id="1.10.1280.10">
    <property type="entry name" value="Di-copper center containing domain from catechol oxidase"/>
    <property type="match status" value="1"/>
</dbReference>
<evidence type="ECO:0000256" key="3">
    <source>
        <dbReference type="SAM" id="SignalP"/>
    </source>
</evidence>
<dbReference type="InterPro" id="IPR002227">
    <property type="entry name" value="Tyrosinase_Cu-bd"/>
</dbReference>
<dbReference type="EMBL" id="CATQJA010002663">
    <property type="protein sequence ID" value="CAJ0581447.1"/>
    <property type="molecule type" value="Genomic_DNA"/>
</dbReference>
<dbReference type="AlphaFoldDB" id="A0AA36G6L3"/>
<proteinExistence type="predicted"/>
<dbReference type="GO" id="GO:0046872">
    <property type="term" value="F:metal ion binding"/>
    <property type="evidence" value="ECO:0007669"/>
    <property type="project" value="UniProtKB-KW"/>
</dbReference>
<feature type="signal peptide" evidence="3">
    <location>
        <begin position="1"/>
        <end position="22"/>
    </location>
</feature>
<protein>
    <recommendedName>
        <fullName evidence="4">Tyrosinase copper-binding domain-containing protein</fullName>
    </recommendedName>
</protein>
<dbReference type="PANTHER" id="PTHR11474:SF126">
    <property type="entry name" value="TYROSINASE-LIKE PROTEIN TYR-1-RELATED"/>
    <property type="match status" value="1"/>
</dbReference>
<reference evidence="5" key="1">
    <citation type="submission" date="2023-06" db="EMBL/GenBank/DDBJ databases">
        <authorList>
            <person name="Delattre M."/>
        </authorList>
    </citation>
    <scope>NUCLEOTIDE SEQUENCE</scope>
    <source>
        <strain evidence="5">AF72</strain>
    </source>
</reference>
<dbReference type="GO" id="GO:0016491">
    <property type="term" value="F:oxidoreductase activity"/>
    <property type="evidence" value="ECO:0007669"/>
    <property type="project" value="InterPro"/>
</dbReference>
<dbReference type="InterPro" id="IPR050316">
    <property type="entry name" value="Tyrosinase/Hemocyanin"/>
</dbReference>
<dbReference type="InterPro" id="IPR008922">
    <property type="entry name" value="Di-copper_centre_dom_sf"/>
</dbReference>
<evidence type="ECO:0000313" key="5">
    <source>
        <dbReference type="EMBL" id="CAJ0581447.1"/>
    </source>
</evidence>
<feature type="chain" id="PRO_5041371533" description="Tyrosinase copper-binding domain-containing protein" evidence="3">
    <location>
        <begin position="23"/>
        <end position="207"/>
    </location>
</feature>
<organism evidence="5 6">
    <name type="scientific">Mesorhabditis spiculigera</name>
    <dbReference type="NCBI Taxonomy" id="96644"/>
    <lineage>
        <taxon>Eukaryota</taxon>
        <taxon>Metazoa</taxon>
        <taxon>Ecdysozoa</taxon>
        <taxon>Nematoda</taxon>
        <taxon>Chromadorea</taxon>
        <taxon>Rhabditida</taxon>
        <taxon>Rhabditina</taxon>
        <taxon>Rhabditomorpha</taxon>
        <taxon>Rhabditoidea</taxon>
        <taxon>Rhabditidae</taxon>
        <taxon>Mesorhabditinae</taxon>
        <taxon>Mesorhabditis</taxon>
    </lineage>
</organism>
<name>A0AA36G6L3_9BILA</name>
<feature type="non-terminal residue" evidence="5">
    <location>
        <position position="207"/>
    </location>
</feature>
<sequence>MRPGATVILICLFLLFFQYAGAQDVCASAPTEALRTICRQIQTMDADMNTTTPKVQTTAAGRTMVLPPQNSAYQCQNISCICGYIAGRFSNGQCTLQNGQVYRKAVRKEWRMLSEAERMAYVRAFLEITNNGKYKELSEIHHQMATVSPGAHSGPAFLPWHRELTKRLEIALREVDPSVTLPYWDSTLESALRNPGFVSRKICVLRA</sequence>
<feature type="domain" description="Tyrosinase copper-binding" evidence="4">
    <location>
        <begin position="152"/>
        <end position="169"/>
    </location>
</feature>
<evidence type="ECO:0000256" key="1">
    <source>
        <dbReference type="ARBA" id="ARBA00022723"/>
    </source>
</evidence>
<gene>
    <name evidence="5" type="ORF">MSPICULIGERA_LOCUS19606</name>
</gene>
<dbReference type="PANTHER" id="PTHR11474">
    <property type="entry name" value="TYROSINASE FAMILY MEMBER"/>
    <property type="match status" value="1"/>
</dbReference>
<evidence type="ECO:0000259" key="4">
    <source>
        <dbReference type="PROSITE" id="PS00497"/>
    </source>
</evidence>